<keyword evidence="1" id="KW-0472">Membrane</keyword>
<name>A0A5J6Z8L6_9CORY</name>
<dbReference type="EMBL" id="CP045032">
    <property type="protein sequence ID" value="QFQ03438.1"/>
    <property type="molecule type" value="Genomic_DNA"/>
</dbReference>
<gene>
    <name evidence="3" type="primary">yidD</name>
    <name evidence="3" type="ORF">CUROG_10530</name>
</gene>
<dbReference type="PANTHER" id="PTHR33383">
    <property type="entry name" value="MEMBRANE PROTEIN INSERTION EFFICIENCY FACTOR-RELATED"/>
    <property type="match status" value="1"/>
</dbReference>
<sequence>MCAVASGASSSDKPGEDFSAVSKDDAASHHIHSGVQTEGYDLREGRATWARRLIIGYQEYLSGLKMGPTCRFEPTCSNYALTAFSRHGVVKGLILTLGRLARCGPWHPGGWDPVPPRRRSRR</sequence>
<proteinExistence type="inferred from homology"/>
<dbReference type="NCBIfam" id="TIGR00278">
    <property type="entry name" value="membrane protein insertion efficiency factor YidD"/>
    <property type="match status" value="1"/>
</dbReference>
<dbReference type="AlphaFoldDB" id="A0A5J6Z8L6"/>
<dbReference type="PANTHER" id="PTHR33383:SF1">
    <property type="entry name" value="MEMBRANE PROTEIN INSERTION EFFICIENCY FACTOR-RELATED"/>
    <property type="match status" value="1"/>
</dbReference>
<dbReference type="Proteomes" id="UP000326711">
    <property type="component" value="Chromosome"/>
</dbReference>
<comment type="similarity">
    <text evidence="1">Belongs to the UPF0161 family.</text>
</comment>
<protein>
    <recommendedName>
        <fullName evidence="1">Putative membrane protein insertion efficiency factor</fullName>
    </recommendedName>
</protein>
<dbReference type="SMART" id="SM01234">
    <property type="entry name" value="Haemolytic"/>
    <property type="match status" value="1"/>
</dbReference>
<dbReference type="InterPro" id="IPR002696">
    <property type="entry name" value="Membr_insert_effic_factor_YidD"/>
</dbReference>
<keyword evidence="1" id="KW-1003">Cell membrane</keyword>
<dbReference type="Pfam" id="PF01809">
    <property type="entry name" value="YidD"/>
    <property type="match status" value="1"/>
</dbReference>
<evidence type="ECO:0000313" key="3">
    <source>
        <dbReference type="EMBL" id="QFQ03438.1"/>
    </source>
</evidence>
<evidence type="ECO:0000313" key="4">
    <source>
        <dbReference type="Proteomes" id="UP000326711"/>
    </source>
</evidence>
<organism evidence="3 4">
    <name type="scientific">Corynebacterium urogenitale</name>
    <dbReference type="NCBI Taxonomy" id="2487892"/>
    <lineage>
        <taxon>Bacteria</taxon>
        <taxon>Bacillati</taxon>
        <taxon>Actinomycetota</taxon>
        <taxon>Actinomycetes</taxon>
        <taxon>Mycobacteriales</taxon>
        <taxon>Corynebacteriaceae</taxon>
        <taxon>Corynebacterium</taxon>
    </lineage>
</organism>
<evidence type="ECO:0000256" key="1">
    <source>
        <dbReference type="HAMAP-Rule" id="MF_00386"/>
    </source>
</evidence>
<accession>A0A5J6Z8L6</accession>
<dbReference type="HAMAP" id="MF_00386">
    <property type="entry name" value="UPF0161_YidD"/>
    <property type="match status" value="1"/>
</dbReference>
<feature type="region of interest" description="Disordered" evidence="2">
    <location>
        <begin position="1"/>
        <end position="37"/>
    </location>
</feature>
<dbReference type="GO" id="GO:0005886">
    <property type="term" value="C:plasma membrane"/>
    <property type="evidence" value="ECO:0007669"/>
    <property type="project" value="UniProtKB-SubCell"/>
</dbReference>
<comment type="function">
    <text evidence="1">Could be involved in insertion of integral membrane proteins into the membrane.</text>
</comment>
<comment type="subcellular location">
    <subcellularLocation>
        <location evidence="1">Cell membrane</location>
        <topology evidence="1">Peripheral membrane protein</topology>
        <orientation evidence="1">Cytoplasmic side</orientation>
    </subcellularLocation>
</comment>
<reference evidence="4" key="1">
    <citation type="submission" date="2019-10" db="EMBL/GenBank/DDBJ databases">
        <title>Complete genome sequence of Corynebacterium urogenitalis DSM 108747, isolated from the genital tract of a cow.</title>
        <authorList>
            <person name="Ruckert C."/>
            <person name="Ballas P."/>
            <person name="Wagener K."/>
            <person name="Drillich M."/>
            <person name="Kaempfer P."/>
            <person name="Busse H.-J."/>
            <person name="Ehling-Schulz M."/>
        </authorList>
    </citation>
    <scope>NUCLEOTIDE SEQUENCE [LARGE SCALE GENOMIC DNA]</scope>
    <source>
        <strain evidence="4">LMM 1652</strain>
    </source>
</reference>
<dbReference type="OrthoDB" id="9801753at2"/>
<dbReference type="KEGG" id="cuo:CUROG_10530"/>
<evidence type="ECO:0000256" key="2">
    <source>
        <dbReference type="SAM" id="MobiDB-lite"/>
    </source>
</evidence>
<keyword evidence="4" id="KW-1185">Reference proteome</keyword>